<evidence type="ECO:0008006" key="6">
    <source>
        <dbReference type="Google" id="ProtNLM"/>
    </source>
</evidence>
<dbReference type="RefSeq" id="WP_002986931.1">
    <property type="nucleotide sequence ID" value="NZ_CP068108.1"/>
</dbReference>
<evidence type="ECO:0000313" key="5">
    <source>
        <dbReference type="Proteomes" id="UP000596202"/>
    </source>
</evidence>
<organism evidence="4 5">
    <name type="scientific">Myroides odoratus</name>
    <name type="common">Flavobacterium odoratum</name>
    <dbReference type="NCBI Taxonomy" id="256"/>
    <lineage>
        <taxon>Bacteria</taxon>
        <taxon>Pseudomonadati</taxon>
        <taxon>Bacteroidota</taxon>
        <taxon>Flavobacteriia</taxon>
        <taxon>Flavobacteriales</taxon>
        <taxon>Flavobacteriaceae</taxon>
        <taxon>Myroides</taxon>
    </lineage>
</organism>
<name>A0A9Q7E820_MYROD</name>
<feature type="coiled-coil region" evidence="1">
    <location>
        <begin position="133"/>
        <end position="183"/>
    </location>
</feature>
<evidence type="ECO:0000313" key="4">
    <source>
        <dbReference type="EMBL" id="QQT99177.1"/>
    </source>
</evidence>
<feature type="compositionally biased region" description="Basic and acidic residues" evidence="2">
    <location>
        <begin position="41"/>
        <end position="58"/>
    </location>
</feature>
<keyword evidence="1" id="KW-0175">Coiled coil</keyword>
<proteinExistence type="predicted"/>
<dbReference type="EMBL" id="CP068108">
    <property type="protein sequence ID" value="QQT99177.1"/>
    <property type="molecule type" value="Genomic_DNA"/>
</dbReference>
<feature type="region of interest" description="Disordered" evidence="2">
    <location>
        <begin position="35"/>
        <end position="58"/>
    </location>
</feature>
<dbReference type="AlphaFoldDB" id="A0A9Q7E820"/>
<sequence length="198" mass="22537">MRKRIATISLLLGLFLGLCLACTSKNTVEVEQPVTHTTSVENKETTQVETKTEEQEELKLNGTNPELYAASEETMLNMLNEPDQQRLQKAIQIVSNKIAETVDLYTEDDEINFDEWHAVYCEKVNGLTFTGILQLAEQLLVETKQRAQASLKEEIADLKANPTDDQEESLSFLQEELKKTKNLPTTIDTYVYNEECFL</sequence>
<protein>
    <recommendedName>
        <fullName evidence="6">Lipoprotein</fullName>
    </recommendedName>
</protein>
<dbReference type="OrthoDB" id="1438774at2"/>
<reference evidence="4 5" key="1">
    <citation type="submission" date="2021-01" db="EMBL/GenBank/DDBJ databases">
        <title>FDA dAtabase for Regulatory Grade micrObial Sequences (FDA-ARGOS): Supporting development and validation of Infectious Disease Dx tests.</title>
        <authorList>
            <person name="Sproer C."/>
            <person name="Gronow S."/>
            <person name="Severitt S."/>
            <person name="Schroder I."/>
            <person name="Tallon L."/>
            <person name="Sadzewicz L."/>
            <person name="Zhao X."/>
            <person name="Boylan J."/>
            <person name="Ott S."/>
            <person name="Bowen H."/>
            <person name="Vavikolanu K."/>
            <person name="Mehta A."/>
            <person name="Aluvathingal J."/>
            <person name="Nadendla S."/>
            <person name="Lowell S."/>
            <person name="Myers T."/>
            <person name="Yan Y."/>
            <person name="Sichtig H."/>
        </authorList>
    </citation>
    <scope>NUCLEOTIDE SEQUENCE [LARGE SCALE GENOMIC DNA]</scope>
    <source>
        <strain evidence="4 5">FDAARGOS_1131</strain>
    </source>
</reference>
<gene>
    <name evidence="4" type="ORF">I6I88_13270</name>
</gene>
<evidence type="ECO:0000256" key="1">
    <source>
        <dbReference type="SAM" id="Coils"/>
    </source>
</evidence>
<dbReference type="GeneID" id="93528640"/>
<feature type="signal peptide" evidence="3">
    <location>
        <begin position="1"/>
        <end position="21"/>
    </location>
</feature>
<dbReference type="Proteomes" id="UP000596202">
    <property type="component" value="Chromosome"/>
</dbReference>
<feature type="chain" id="PRO_5040287425" description="Lipoprotein" evidence="3">
    <location>
        <begin position="22"/>
        <end position="198"/>
    </location>
</feature>
<accession>A0A9Q7E820</accession>
<evidence type="ECO:0000256" key="2">
    <source>
        <dbReference type="SAM" id="MobiDB-lite"/>
    </source>
</evidence>
<keyword evidence="3" id="KW-0732">Signal</keyword>
<evidence type="ECO:0000256" key="3">
    <source>
        <dbReference type="SAM" id="SignalP"/>
    </source>
</evidence>